<dbReference type="InterPro" id="IPR021184">
    <property type="entry name" value="TNF_CS"/>
</dbReference>
<comment type="similarity">
    <text evidence="2">Belongs to the tumor necrosis factor family.</text>
</comment>
<dbReference type="RefSeq" id="XP_050928704.1">
    <property type="nucleotide sequence ID" value="XM_051072747.1"/>
</dbReference>
<dbReference type="InterPro" id="IPR006052">
    <property type="entry name" value="TNF_dom"/>
</dbReference>
<dbReference type="PANTHER" id="PTHR11471:SF34">
    <property type="entry name" value="TUMOR NECROSIS FACTOR LIGAND SUPERFAMILY MEMBER 14"/>
    <property type="match status" value="1"/>
</dbReference>
<evidence type="ECO:0000256" key="1">
    <source>
        <dbReference type="ARBA" id="ARBA00004370"/>
    </source>
</evidence>
<proteinExistence type="inferred from homology"/>
<sequence length="178" mass="19588">MAIKAIVYLLYQPGSVPSTPSPELVGGENLPSPSTQPSFHMPGSKPAALLTDGPDVAHGPQIMAWSTDHIPLLHEMDYKNGNLLIQRDGVYYVYSKVHFLDSGKFYHSLVWFSTAYPRSVTLLTSRKSSPRSNKTTSSTFLGGVFAFHKDDALHGKVSNTTKIKRLGPFENVFGAYMI</sequence>
<evidence type="ECO:0000313" key="7">
    <source>
        <dbReference type="Proteomes" id="UP000694890"/>
    </source>
</evidence>
<dbReference type="GO" id="GO:0005615">
    <property type="term" value="C:extracellular space"/>
    <property type="evidence" value="ECO:0007669"/>
    <property type="project" value="UniProtKB-KW"/>
</dbReference>
<dbReference type="PROSITE" id="PS50049">
    <property type="entry name" value="THD_2"/>
    <property type="match status" value="1"/>
</dbReference>
<name>A0AAJ8BBF3_LATCA</name>
<dbReference type="Pfam" id="PF00229">
    <property type="entry name" value="TNF"/>
    <property type="match status" value="1"/>
</dbReference>
<keyword evidence="4" id="KW-0472">Membrane</keyword>
<dbReference type="Proteomes" id="UP000694890">
    <property type="component" value="Linkage group LG9"/>
</dbReference>
<reference evidence="8" key="1">
    <citation type="submission" date="2025-08" db="UniProtKB">
        <authorList>
            <consortium name="RefSeq"/>
        </authorList>
    </citation>
    <scope>IDENTIFICATION</scope>
    <source>
        <tissue evidence="8">Brain</tissue>
    </source>
</reference>
<dbReference type="KEGG" id="lcf:127142784"/>
<organism evidence="7 8">
    <name type="scientific">Lates calcarifer</name>
    <name type="common">Barramundi</name>
    <name type="synonym">Holocentrus calcarifer</name>
    <dbReference type="NCBI Taxonomy" id="8187"/>
    <lineage>
        <taxon>Eukaryota</taxon>
        <taxon>Metazoa</taxon>
        <taxon>Chordata</taxon>
        <taxon>Craniata</taxon>
        <taxon>Vertebrata</taxon>
        <taxon>Euteleostomi</taxon>
        <taxon>Actinopterygii</taxon>
        <taxon>Neopterygii</taxon>
        <taxon>Teleostei</taxon>
        <taxon>Neoteleostei</taxon>
        <taxon>Acanthomorphata</taxon>
        <taxon>Carangaria</taxon>
        <taxon>Carangaria incertae sedis</taxon>
        <taxon>Centropomidae</taxon>
        <taxon>Lates</taxon>
    </lineage>
</organism>
<dbReference type="AlphaFoldDB" id="A0AAJ8BBF3"/>
<dbReference type="PANTHER" id="PTHR11471">
    <property type="entry name" value="TUMOR NECROSIS FACTOR FAMILY MEMBER"/>
    <property type="match status" value="1"/>
</dbReference>
<dbReference type="PROSITE" id="PS00251">
    <property type="entry name" value="THD_1"/>
    <property type="match status" value="1"/>
</dbReference>
<evidence type="ECO:0000256" key="2">
    <source>
        <dbReference type="ARBA" id="ARBA00008670"/>
    </source>
</evidence>
<dbReference type="GO" id="GO:0005164">
    <property type="term" value="F:tumor necrosis factor receptor binding"/>
    <property type="evidence" value="ECO:0007669"/>
    <property type="project" value="InterPro"/>
</dbReference>
<dbReference type="SUPFAM" id="SSF49842">
    <property type="entry name" value="TNF-like"/>
    <property type="match status" value="1"/>
</dbReference>
<keyword evidence="3" id="KW-0202">Cytokine</keyword>
<dbReference type="GO" id="GO:0006955">
    <property type="term" value="P:immune response"/>
    <property type="evidence" value="ECO:0007669"/>
    <property type="project" value="InterPro"/>
</dbReference>
<evidence type="ECO:0000256" key="5">
    <source>
        <dbReference type="SAM" id="MobiDB-lite"/>
    </source>
</evidence>
<dbReference type="Gene3D" id="2.60.120.40">
    <property type="match status" value="1"/>
</dbReference>
<evidence type="ECO:0000256" key="3">
    <source>
        <dbReference type="ARBA" id="ARBA00022514"/>
    </source>
</evidence>
<evidence type="ECO:0000256" key="4">
    <source>
        <dbReference type="ARBA" id="ARBA00023136"/>
    </source>
</evidence>
<feature type="domain" description="THD" evidence="6">
    <location>
        <begin position="46"/>
        <end position="178"/>
    </location>
</feature>
<dbReference type="SMART" id="SM00207">
    <property type="entry name" value="TNF"/>
    <property type="match status" value="1"/>
</dbReference>
<evidence type="ECO:0000259" key="6">
    <source>
        <dbReference type="PROSITE" id="PS50049"/>
    </source>
</evidence>
<dbReference type="GO" id="GO:0005125">
    <property type="term" value="F:cytokine activity"/>
    <property type="evidence" value="ECO:0007669"/>
    <property type="project" value="UniProtKB-KW"/>
</dbReference>
<gene>
    <name evidence="8" type="primary">LOC127142784</name>
</gene>
<feature type="region of interest" description="Disordered" evidence="5">
    <location>
        <begin position="20"/>
        <end position="42"/>
    </location>
</feature>
<evidence type="ECO:0000313" key="8">
    <source>
        <dbReference type="RefSeq" id="XP_050928704.1"/>
    </source>
</evidence>
<dbReference type="GeneID" id="127142784"/>
<accession>A0AAJ8BBF3</accession>
<comment type="subcellular location">
    <subcellularLocation>
        <location evidence="1">Membrane</location>
    </subcellularLocation>
</comment>
<dbReference type="GO" id="GO:0016020">
    <property type="term" value="C:membrane"/>
    <property type="evidence" value="ECO:0007669"/>
    <property type="project" value="UniProtKB-SubCell"/>
</dbReference>
<dbReference type="InterPro" id="IPR008983">
    <property type="entry name" value="Tumour_necrosis_fac-like_dom"/>
</dbReference>
<protein>
    <submittedName>
        <fullName evidence="8">Tumor necrosis factor ligand superfamily member 14</fullName>
    </submittedName>
</protein>